<keyword evidence="3" id="KW-1185">Reference proteome</keyword>
<name>A0A159Z5V2_9RHOB</name>
<feature type="compositionally biased region" description="Low complexity" evidence="1">
    <location>
        <begin position="68"/>
        <end position="92"/>
    </location>
</feature>
<dbReference type="OrthoDB" id="9998538at2"/>
<evidence type="ECO:0000313" key="2">
    <source>
        <dbReference type="EMBL" id="AMY70661.1"/>
    </source>
</evidence>
<sequence length="92" mass="9367">MTGAAGADPNVGFCPQITLRSRVTRGTQVVCPAYPARMNTQPLLSTYWAPAKLAGGYSAGPSTSSKVTAPTDPTPNAAANTAAESNLATRIS</sequence>
<reference evidence="2 3" key="1">
    <citation type="submission" date="2015-09" db="EMBL/GenBank/DDBJ databases">
        <title>Complete genome sequence of Defluviimonas alba cai42t isolated from an oilfield in Xinjiang.</title>
        <authorList>
            <person name="Geng S."/>
            <person name="Pan X."/>
            <person name="Wu X."/>
        </authorList>
    </citation>
    <scope>NUCLEOTIDE SEQUENCE [LARGE SCALE GENOMIC DNA]</scope>
    <source>
        <strain evidence="3">cai42</strain>
    </source>
</reference>
<dbReference type="AlphaFoldDB" id="A0A159Z5V2"/>
<organism evidence="2 3">
    <name type="scientific">Frigidibacter mobilis</name>
    <dbReference type="NCBI Taxonomy" id="1335048"/>
    <lineage>
        <taxon>Bacteria</taxon>
        <taxon>Pseudomonadati</taxon>
        <taxon>Pseudomonadota</taxon>
        <taxon>Alphaproteobacteria</taxon>
        <taxon>Rhodobacterales</taxon>
        <taxon>Paracoccaceae</taxon>
        <taxon>Frigidibacter</taxon>
    </lineage>
</organism>
<protein>
    <submittedName>
        <fullName evidence="2">Uncharacterized protein</fullName>
    </submittedName>
</protein>
<feature type="region of interest" description="Disordered" evidence="1">
    <location>
        <begin position="58"/>
        <end position="92"/>
    </location>
</feature>
<dbReference type="KEGG" id="daa:AKL17_3436"/>
<gene>
    <name evidence="2" type="ORF">AKL17_3436</name>
</gene>
<evidence type="ECO:0000313" key="3">
    <source>
        <dbReference type="Proteomes" id="UP000076128"/>
    </source>
</evidence>
<proteinExistence type="predicted"/>
<dbReference type="Proteomes" id="UP000076128">
    <property type="component" value="Chromosome"/>
</dbReference>
<accession>A0A159Z5V2</accession>
<evidence type="ECO:0000256" key="1">
    <source>
        <dbReference type="SAM" id="MobiDB-lite"/>
    </source>
</evidence>
<dbReference type="EMBL" id="CP012661">
    <property type="protein sequence ID" value="AMY70661.1"/>
    <property type="molecule type" value="Genomic_DNA"/>
</dbReference>